<evidence type="ECO:0008006" key="8">
    <source>
        <dbReference type="Google" id="ProtNLM"/>
    </source>
</evidence>
<evidence type="ECO:0000256" key="3">
    <source>
        <dbReference type="ARBA" id="ARBA00022737"/>
    </source>
</evidence>
<dbReference type="PROSITE" id="PS51450">
    <property type="entry name" value="LRR"/>
    <property type="match status" value="1"/>
</dbReference>
<sequence>MRRSCSLPALLALLCSVASCTGIVYECEPGTEPTVCSIWHLQYDAAVVAKHPDRLPTVKYLDTVRTVRVLAERYYYKRKDYLPRYDITLHTTVLGNPSIVQICDSRVRQLVIPPDLQEGDFSNNIISVIETEPNRTYALRYLDLSHNNLMKLVNLSALVQLQTLNMEGNGITVLDTSVFTPMVNLTHLYLGDNSFSKIDFHPLPKGLAVLWLLRNDLRELSLTGVSRPALRELDLEANSLVTLDLAALFTAFPALRVLPIAYNQFVQVEAERIIAELKRRNVTYYIGVQRDEGDYCDSDEYSLDNLCFSETLLGTQSLWKGICLLTLAVLVLTLFGYTVRWIWNQMRY</sequence>
<dbReference type="PANTHER" id="PTHR24373:SF275">
    <property type="entry name" value="TIR DOMAIN-CONTAINING PROTEIN"/>
    <property type="match status" value="1"/>
</dbReference>
<dbReference type="Pfam" id="PF13855">
    <property type="entry name" value="LRR_8"/>
    <property type="match status" value="1"/>
</dbReference>
<evidence type="ECO:0000256" key="2">
    <source>
        <dbReference type="ARBA" id="ARBA00022729"/>
    </source>
</evidence>
<dbReference type="PROSITE" id="PS51257">
    <property type="entry name" value="PROKAR_LIPOPROTEIN"/>
    <property type="match status" value="1"/>
</dbReference>
<protein>
    <recommendedName>
        <fullName evidence="8">Leucine rich immune protein (Coil-less)</fullName>
    </recommendedName>
</protein>
<dbReference type="SUPFAM" id="SSF52058">
    <property type="entry name" value="L domain-like"/>
    <property type="match status" value="1"/>
</dbReference>
<keyword evidence="1" id="KW-0433">Leucine-rich repeat</keyword>
<evidence type="ECO:0000256" key="5">
    <source>
        <dbReference type="SAM" id="SignalP"/>
    </source>
</evidence>
<keyword evidence="4" id="KW-0472">Membrane</keyword>
<keyword evidence="3" id="KW-0677">Repeat</keyword>
<keyword evidence="7" id="KW-1185">Reference proteome</keyword>
<reference evidence="7" key="1">
    <citation type="submission" date="2013-03" db="EMBL/GenBank/DDBJ databases">
        <title>The Genome Sequence of Anopheles epiroticus epiroticus2.</title>
        <authorList>
            <consortium name="The Broad Institute Genomics Platform"/>
            <person name="Neafsey D.E."/>
            <person name="Howell P."/>
            <person name="Walker B."/>
            <person name="Young S.K."/>
            <person name="Zeng Q."/>
            <person name="Gargeya S."/>
            <person name="Fitzgerald M."/>
            <person name="Haas B."/>
            <person name="Abouelleil A."/>
            <person name="Allen A.W."/>
            <person name="Alvarado L."/>
            <person name="Arachchi H.M."/>
            <person name="Berlin A.M."/>
            <person name="Chapman S.B."/>
            <person name="Gainer-Dewar J."/>
            <person name="Goldberg J."/>
            <person name="Griggs A."/>
            <person name="Gujja S."/>
            <person name="Hansen M."/>
            <person name="Howarth C."/>
            <person name="Imamovic A."/>
            <person name="Ireland A."/>
            <person name="Larimer J."/>
            <person name="McCowan C."/>
            <person name="Murphy C."/>
            <person name="Pearson M."/>
            <person name="Poon T.W."/>
            <person name="Priest M."/>
            <person name="Roberts A."/>
            <person name="Saif S."/>
            <person name="Shea T."/>
            <person name="Sisk P."/>
            <person name="Sykes S."/>
            <person name="Wortman J."/>
            <person name="Nusbaum C."/>
            <person name="Birren B."/>
        </authorList>
    </citation>
    <scope>NUCLEOTIDE SEQUENCE [LARGE SCALE GENOMIC DNA]</scope>
    <source>
        <strain evidence="7">Epiroticus2</strain>
    </source>
</reference>
<dbReference type="PANTHER" id="PTHR24373">
    <property type="entry name" value="SLIT RELATED LEUCINE-RICH REPEAT NEURONAL PROTEIN"/>
    <property type="match status" value="1"/>
</dbReference>
<keyword evidence="4" id="KW-0812">Transmembrane</keyword>
<organism evidence="6 7">
    <name type="scientific">Anopheles epiroticus</name>
    <dbReference type="NCBI Taxonomy" id="199890"/>
    <lineage>
        <taxon>Eukaryota</taxon>
        <taxon>Metazoa</taxon>
        <taxon>Ecdysozoa</taxon>
        <taxon>Arthropoda</taxon>
        <taxon>Hexapoda</taxon>
        <taxon>Insecta</taxon>
        <taxon>Pterygota</taxon>
        <taxon>Neoptera</taxon>
        <taxon>Endopterygota</taxon>
        <taxon>Diptera</taxon>
        <taxon>Nematocera</taxon>
        <taxon>Culicoidea</taxon>
        <taxon>Culicidae</taxon>
        <taxon>Anophelinae</taxon>
        <taxon>Anopheles</taxon>
    </lineage>
</organism>
<feature type="transmembrane region" description="Helical" evidence="4">
    <location>
        <begin position="318"/>
        <end position="343"/>
    </location>
</feature>
<evidence type="ECO:0000313" key="7">
    <source>
        <dbReference type="Proteomes" id="UP000075885"/>
    </source>
</evidence>
<dbReference type="InterPro" id="IPR003591">
    <property type="entry name" value="Leu-rich_rpt_typical-subtyp"/>
</dbReference>
<keyword evidence="2 5" id="KW-0732">Signal</keyword>
<dbReference type="SMART" id="SM00369">
    <property type="entry name" value="LRR_TYP"/>
    <property type="match status" value="3"/>
</dbReference>
<dbReference type="InterPro" id="IPR001611">
    <property type="entry name" value="Leu-rich_rpt"/>
</dbReference>
<dbReference type="AlphaFoldDB" id="A0A182P8Y6"/>
<dbReference type="InterPro" id="IPR032675">
    <property type="entry name" value="LRR_dom_sf"/>
</dbReference>
<name>A0A182P8Y6_9DIPT</name>
<dbReference type="Proteomes" id="UP000075885">
    <property type="component" value="Unassembled WGS sequence"/>
</dbReference>
<feature type="chain" id="PRO_5008131066" description="Leucine rich immune protein (Coil-less)" evidence="5">
    <location>
        <begin position="23"/>
        <end position="348"/>
    </location>
</feature>
<evidence type="ECO:0000256" key="1">
    <source>
        <dbReference type="ARBA" id="ARBA00022614"/>
    </source>
</evidence>
<reference evidence="6" key="2">
    <citation type="submission" date="2020-05" db="UniProtKB">
        <authorList>
            <consortium name="EnsemblMetazoa"/>
        </authorList>
    </citation>
    <scope>IDENTIFICATION</scope>
    <source>
        <strain evidence="6">Epiroticus2</strain>
    </source>
</reference>
<dbReference type="VEuPathDB" id="VectorBase:AEPI003390"/>
<keyword evidence="4" id="KW-1133">Transmembrane helix</keyword>
<dbReference type="EnsemblMetazoa" id="AEPI003390-RA">
    <property type="protein sequence ID" value="AEPI003390-PA"/>
    <property type="gene ID" value="AEPI003390"/>
</dbReference>
<dbReference type="InterPro" id="IPR050328">
    <property type="entry name" value="Dev_Immune_Receptor"/>
</dbReference>
<dbReference type="Gene3D" id="3.80.10.10">
    <property type="entry name" value="Ribonuclease Inhibitor"/>
    <property type="match status" value="1"/>
</dbReference>
<dbReference type="Pfam" id="PF00560">
    <property type="entry name" value="LRR_1"/>
    <property type="match status" value="1"/>
</dbReference>
<feature type="signal peptide" evidence="5">
    <location>
        <begin position="1"/>
        <end position="22"/>
    </location>
</feature>
<dbReference type="STRING" id="199890.A0A182P8Y6"/>
<evidence type="ECO:0000256" key="4">
    <source>
        <dbReference type="SAM" id="Phobius"/>
    </source>
</evidence>
<accession>A0A182P8Y6</accession>
<evidence type="ECO:0000313" key="6">
    <source>
        <dbReference type="EnsemblMetazoa" id="AEPI003390-PA"/>
    </source>
</evidence>
<proteinExistence type="predicted"/>